<dbReference type="AlphaFoldDB" id="B8GK79"/>
<dbReference type="Proteomes" id="UP000002457">
    <property type="component" value="Chromosome"/>
</dbReference>
<organism evidence="1 2">
    <name type="scientific">Methanosphaerula palustris (strain ATCC BAA-1556 / DSM 19958 / E1-9c)</name>
    <dbReference type="NCBI Taxonomy" id="521011"/>
    <lineage>
        <taxon>Archaea</taxon>
        <taxon>Methanobacteriati</taxon>
        <taxon>Methanobacteriota</taxon>
        <taxon>Stenosarchaea group</taxon>
        <taxon>Methanomicrobia</taxon>
        <taxon>Methanomicrobiales</taxon>
        <taxon>Methanoregulaceae</taxon>
        <taxon>Methanosphaerula</taxon>
    </lineage>
</organism>
<sequence>MNGDEIVEYVAEKMHVSFVQLEREFPQYFGGMQCISLPGLETIILWTGFTGEGGVSSLTL</sequence>
<accession>B8GK79</accession>
<dbReference type="STRING" id="521011.Mpal_1844"/>
<reference evidence="1 2" key="1">
    <citation type="journal article" date="2015" name="Genome Announc.">
        <title>Complete Genome Sequence of Methanosphaerula palustris E1-9CT, a Hydrogenotrophic Methanogen Isolated from a Minerotrophic Fen Peatland.</title>
        <authorList>
            <person name="Cadillo-Quiroz H."/>
            <person name="Browne P."/>
            <person name="Kyrpides N."/>
            <person name="Woyke T."/>
            <person name="Goodwin L."/>
            <person name="Detter C."/>
            <person name="Yavitt J.B."/>
            <person name="Zinder S.H."/>
        </authorList>
    </citation>
    <scope>NUCLEOTIDE SEQUENCE [LARGE SCALE GENOMIC DNA]</scope>
    <source>
        <strain evidence="2">ATCC BAA-1556 / DSM 19958 / E1-9c</strain>
    </source>
</reference>
<evidence type="ECO:0000313" key="1">
    <source>
        <dbReference type="EMBL" id="ACL17150.1"/>
    </source>
</evidence>
<proteinExistence type="predicted"/>
<protein>
    <submittedName>
        <fullName evidence="1">Uncharacterized protein</fullName>
    </submittedName>
</protein>
<gene>
    <name evidence="1" type="ordered locus">Mpal_1844</name>
</gene>
<keyword evidence="2" id="KW-1185">Reference proteome</keyword>
<dbReference type="KEGG" id="mpl:Mpal_1844"/>
<dbReference type="HOGENOM" id="CLU_2930252_0_0_2"/>
<evidence type="ECO:0000313" key="2">
    <source>
        <dbReference type="Proteomes" id="UP000002457"/>
    </source>
</evidence>
<name>B8GK79_METPE</name>
<dbReference type="EMBL" id="CP001338">
    <property type="protein sequence ID" value="ACL17150.1"/>
    <property type="molecule type" value="Genomic_DNA"/>
</dbReference>